<dbReference type="EMBL" id="JAKGAS010000006">
    <property type="protein sequence ID" value="MCF2948977.1"/>
    <property type="molecule type" value="Genomic_DNA"/>
</dbReference>
<protein>
    <submittedName>
        <fullName evidence="1">Glycosyltransferase family 4 protein</fullName>
    </submittedName>
</protein>
<evidence type="ECO:0000313" key="1">
    <source>
        <dbReference type="EMBL" id="MCF2948977.1"/>
    </source>
</evidence>
<reference evidence="1 2" key="1">
    <citation type="submission" date="2022-01" db="EMBL/GenBank/DDBJ databases">
        <title>Paraglaciecola sp. G1-23.</title>
        <authorList>
            <person name="Jin M.S."/>
            <person name="Han D.M."/>
            <person name="Kim H.M."/>
            <person name="Jeon C.O."/>
        </authorList>
    </citation>
    <scope>NUCLEOTIDE SEQUENCE [LARGE SCALE GENOMIC DNA]</scope>
    <source>
        <strain evidence="1 2">G1-23</strain>
    </source>
</reference>
<keyword evidence="2" id="KW-1185">Reference proteome</keyword>
<dbReference type="Proteomes" id="UP001521137">
    <property type="component" value="Unassembled WGS sequence"/>
</dbReference>
<dbReference type="SUPFAM" id="SSF53756">
    <property type="entry name" value="UDP-Glycosyltransferase/glycogen phosphorylase"/>
    <property type="match status" value="1"/>
</dbReference>
<organism evidence="1 2">
    <name type="scientific">Paraglaciecola algarum</name>
    <dbReference type="NCBI Taxonomy" id="3050085"/>
    <lineage>
        <taxon>Bacteria</taxon>
        <taxon>Pseudomonadati</taxon>
        <taxon>Pseudomonadota</taxon>
        <taxon>Gammaproteobacteria</taxon>
        <taxon>Alteromonadales</taxon>
        <taxon>Alteromonadaceae</taxon>
        <taxon>Paraglaciecola</taxon>
    </lineage>
</organism>
<dbReference type="RefSeq" id="WP_235313014.1">
    <property type="nucleotide sequence ID" value="NZ_JAKGAS010000006.1"/>
</dbReference>
<dbReference type="Pfam" id="PF13692">
    <property type="entry name" value="Glyco_trans_1_4"/>
    <property type="match status" value="1"/>
</dbReference>
<proteinExistence type="predicted"/>
<sequence length="438" mass="50387">MNKTKLGIKKEPALGHKKLLVLGYVWPEPNSSAAGSHMLSLIQFFLNQGYQITYASPAQRGEHKIDLTQLGVEEVPIQLNSCSFDELLITLNPDTVLFDRFMLEEQFGWRVTKHCPNAIKILDTEDLHCLRQARQAAFKRHQKHKDRPFTLDDLHCDVAKREIAAIFRCDLTLVISDYEIDLLQEHFKVPEQLLFHCPFMLEMNTHSASGIDYQDRQYFISIGNFRHEPNWDAVLWLKQSIWPLIRQQLPKAELHIYGAYPPPKATQLHNPKQGFLVKGWAEDAKQVMENAKVCLAPLRFGAGIKGKLAEAMWCGTPNVTTNLGMEGMHMGKPWPGYITELTHSIDLKQHAKDFAVKAVELYQNQTSWQQYQSLGYELLIANFDKELIQQKLASRLNSIGLGLIKHRNDNFIGQMLQHHHLKSTQYMSQWIEAKNKLI</sequence>
<gene>
    <name evidence="1" type="ORF">L0668_12720</name>
</gene>
<evidence type="ECO:0000313" key="2">
    <source>
        <dbReference type="Proteomes" id="UP001521137"/>
    </source>
</evidence>
<accession>A0ABS9D9B2</accession>
<comment type="caution">
    <text evidence="1">The sequence shown here is derived from an EMBL/GenBank/DDBJ whole genome shotgun (WGS) entry which is preliminary data.</text>
</comment>
<name>A0ABS9D9B2_9ALTE</name>
<dbReference type="Gene3D" id="3.40.50.2000">
    <property type="entry name" value="Glycogen Phosphorylase B"/>
    <property type="match status" value="1"/>
</dbReference>